<protein>
    <submittedName>
        <fullName evidence="2">Uncharacterized protein</fullName>
    </submittedName>
</protein>
<dbReference type="AlphaFoldDB" id="A0A2P8DGU6"/>
<evidence type="ECO:0000256" key="1">
    <source>
        <dbReference type="SAM" id="Phobius"/>
    </source>
</evidence>
<dbReference type="Proteomes" id="UP000240542">
    <property type="component" value="Unassembled WGS sequence"/>
</dbReference>
<keyword evidence="1" id="KW-1133">Transmembrane helix</keyword>
<gene>
    <name evidence="2" type="ORF">CLV63_1113</name>
</gene>
<keyword evidence="1" id="KW-0472">Membrane</keyword>
<comment type="caution">
    <text evidence="2">The sequence shown here is derived from an EMBL/GenBank/DDBJ whole genome shotgun (WGS) entry which is preliminary data.</text>
</comment>
<reference evidence="2 3" key="1">
    <citation type="submission" date="2018-03" db="EMBL/GenBank/DDBJ databases">
        <title>Genomic Encyclopedia of Archaeal and Bacterial Type Strains, Phase II (KMG-II): from individual species to whole genera.</title>
        <authorList>
            <person name="Goeker M."/>
        </authorList>
    </citation>
    <scope>NUCLEOTIDE SEQUENCE [LARGE SCALE GENOMIC DNA]</scope>
    <source>
        <strain evidence="2 3">DSM 45312</strain>
    </source>
</reference>
<feature type="transmembrane region" description="Helical" evidence="1">
    <location>
        <begin position="39"/>
        <end position="63"/>
    </location>
</feature>
<feature type="transmembrane region" description="Helical" evidence="1">
    <location>
        <begin position="114"/>
        <end position="135"/>
    </location>
</feature>
<feature type="transmembrane region" description="Helical" evidence="1">
    <location>
        <begin position="69"/>
        <end position="93"/>
    </location>
</feature>
<feature type="transmembrane region" description="Helical" evidence="1">
    <location>
        <begin position="6"/>
        <end position="27"/>
    </location>
</feature>
<sequence length="136" mass="13459">MNALVNVLLFGIAGSTVMAALIGLLMVFGRGASASWPRVAFGVLTVLLLLTAPVLAAAATYAADSGFTTAFSVAFAVVILICATTATLTPALARRTAPVTAGRAPLLRPTPASFIAVVAVCGALGLFGAGVGTVLV</sequence>
<dbReference type="RefSeq" id="WP_106583816.1">
    <property type="nucleotide sequence ID" value="NZ_PYGA01000011.1"/>
</dbReference>
<name>A0A2P8DGU6_9ACTN</name>
<dbReference type="EMBL" id="PYGA01000011">
    <property type="protein sequence ID" value="PSK96409.1"/>
    <property type="molecule type" value="Genomic_DNA"/>
</dbReference>
<evidence type="ECO:0000313" key="2">
    <source>
        <dbReference type="EMBL" id="PSK96409.1"/>
    </source>
</evidence>
<dbReference type="OrthoDB" id="3432407at2"/>
<evidence type="ECO:0000313" key="3">
    <source>
        <dbReference type="Proteomes" id="UP000240542"/>
    </source>
</evidence>
<proteinExistence type="predicted"/>
<organism evidence="2 3">
    <name type="scientific">Murinocardiopsis flavida</name>
    <dbReference type="NCBI Taxonomy" id="645275"/>
    <lineage>
        <taxon>Bacteria</taxon>
        <taxon>Bacillati</taxon>
        <taxon>Actinomycetota</taxon>
        <taxon>Actinomycetes</taxon>
        <taxon>Streptosporangiales</taxon>
        <taxon>Nocardiopsidaceae</taxon>
        <taxon>Murinocardiopsis</taxon>
    </lineage>
</organism>
<accession>A0A2P8DGU6</accession>
<keyword evidence="3" id="KW-1185">Reference proteome</keyword>
<keyword evidence="1" id="KW-0812">Transmembrane</keyword>